<comment type="caution">
    <text evidence="3">The sequence shown here is derived from an EMBL/GenBank/DDBJ whole genome shotgun (WGS) entry which is preliminary data.</text>
</comment>
<evidence type="ECO:0000313" key="4">
    <source>
        <dbReference type="Proteomes" id="UP000686327"/>
    </source>
</evidence>
<feature type="transmembrane region" description="Helical" evidence="1">
    <location>
        <begin position="339"/>
        <end position="362"/>
    </location>
</feature>
<dbReference type="EMBL" id="JAGRYU010000004">
    <property type="protein sequence ID" value="MBU4680835.1"/>
    <property type="molecule type" value="Genomic_DNA"/>
</dbReference>
<gene>
    <name evidence="3" type="ORF">KC222_02255</name>
</gene>
<reference evidence="4" key="2">
    <citation type="submission" date="2023-07" db="EMBL/GenBank/DDBJ databases">
        <title>Cedecea davisae an AmpC producer and its therapeutic implications.</title>
        <authorList>
            <person name="Notter J."/>
        </authorList>
    </citation>
    <scope>NUCLEOTIDE SEQUENCE [LARGE SCALE GENOMIC DNA]</scope>
    <source>
        <strain evidence="4">1</strain>
    </source>
</reference>
<feature type="transmembrane region" description="Helical" evidence="1">
    <location>
        <begin position="243"/>
        <end position="264"/>
    </location>
</feature>
<keyword evidence="1" id="KW-0812">Transmembrane</keyword>
<evidence type="ECO:0000259" key="2">
    <source>
        <dbReference type="Pfam" id="PF01757"/>
    </source>
</evidence>
<dbReference type="InterPro" id="IPR002656">
    <property type="entry name" value="Acyl_transf_3_dom"/>
</dbReference>
<keyword evidence="1" id="KW-0472">Membrane</keyword>
<sequence>MHKIESFDGLRGLACIAVLLCHFLTAFFPLGMNYSYPGVASVITSSHENISLINTLISMPIISFFSNGSLAVCIFFTLSGSVLSKNAINTNQTSILARINKRILRFYAPVSLSIIVSYIFFLSSQNENILAGKITGSAWLSNFWVGDIPLSELLKEILYKSLFVGSSSLNPVVWTMKIELLGSVLLMSYLYLTKNTPAWLKTINIIGLAIFMIEAFEYQSIYYALFFLGASINNVVKVKSKTLLFIVFISGLYLGTYCNAYGYININGVSFYDTKIIFNSIGSLLVVYSIHCGFATRVFSGEISKFLGKISFSLYLIYFPLLMTYSTFFYIQFGNSPFAMILNLTTTVALTIILATIFYYLVDKKNMDFLKSLQIRKDLGL</sequence>
<keyword evidence="3" id="KW-0012">Acyltransferase</keyword>
<feature type="transmembrane region" description="Helical" evidence="1">
    <location>
        <begin position="312"/>
        <end position="333"/>
    </location>
</feature>
<proteinExistence type="predicted"/>
<organism evidence="3 4">
    <name type="scientific">Cedecea davisae</name>
    <dbReference type="NCBI Taxonomy" id="158484"/>
    <lineage>
        <taxon>Bacteria</taxon>
        <taxon>Pseudomonadati</taxon>
        <taxon>Pseudomonadota</taxon>
        <taxon>Gammaproteobacteria</taxon>
        <taxon>Enterobacterales</taxon>
        <taxon>Enterobacteriaceae</taxon>
        <taxon>Cedecea</taxon>
    </lineage>
</organism>
<reference evidence="3 4" key="1">
    <citation type="submission" date="2021-04" db="EMBL/GenBank/DDBJ databases">
        <authorList>
            <person name="Seiffert S.N."/>
        </authorList>
    </citation>
    <scope>NUCLEOTIDE SEQUENCE [LARGE SCALE GENOMIC DNA]</scope>
    <source>
        <strain evidence="3 4">1</strain>
    </source>
</reference>
<feature type="transmembrane region" description="Helical" evidence="1">
    <location>
        <begin position="12"/>
        <end position="36"/>
    </location>
</feature>
<dbReference type="Pfam" id="PF01757">
    <property type="entry name" value="Acyl_transf_3"/>
    <property type="match status" value="1"/>
</dbReference>
<dbReference type="RefSeq" id="WP_216374460.1">
    <property type="nucleotide sequence ID" value="NZ_JAGRYT010000022.1"/>
</dbReference>
<keyword evidence="1" id="KW-1133">Transmembrane helix</keyword>
<dbReference type="InterPro" id="IPR050879">
    <property type="entry name" value="Acyltransferase_3"/>
</dbReference>
<name>A0ABS6DDG3_9ENTR</name>
<accession>A0ABS6DDG3</accession>
<feature type="domain" description="Acyltransferase 3" evidence="2">
    <location>
        <begin position="5"/>
        <end position="359"/>
    </location>
</feature>
<evidence type="ECO:0000256" key="1">
    <source>
        <dbReference type="SAM" id="Phobius"/>
    </source>
</evidence>
<keyword evidence="3" id="KW-0808">Transferase</keyword>
<feature type="transmembrane region" description="Helical" evidence="1">
    <location>
        <begin position="276"/>
        <end position="300"/>
    </location>
</feature>
<feature type="transmembrane region" description="Helical" evidence="1">
    <location>
        <begin position="104"/>
        <end position="123"/>
    </location>
</feature>
<dbReference type="Proteomes" id="UP000686327">
    <property type="component" value="Unassembled WGS sequence"/>
</dbReference>
<dbReference type="PANTHER" id="PTHR23028">
    <property type="entry name" value="ACETYLTRANSFERASE"/>
    <property type="match status" value="1"/>
</dbReference>
<feature type="transmembrane region" description="Helical" evidence="1">
    <location>
        <begin position="172"/>
        <end position="191"/>
    </location>
</feature>
<feature type="transmembrane region" description="Helical" evidence="1">
    <location>
        <begin position="56"/>
        <end position="83"/>
    </location>
</feature>
<keyword evidence="4" id="KW-1185">Reference proteome</keyword>
<protein>
    <submittedName>
        <fullName evidence="3">Acyltransferase</fullName>
    </submittedName>
</protein>
<evidence type="ECO:0000313" key="3">
    <source>
        <dbReference type="EMBL" id="MBU4680835.1"/>
    </source>
</evidence>
<dbReference type="GO" id="GO:0016746">
    <property type="term" value="F:acyltransferase activity"/>
    <property type="evidence" value="ECO:0007669"/>
    <property type="project" value="UniProtKB-KW"/>
</dbReference>
<dbReference type="PANTHER" id="PTHR23028:SF134">
    <property type="entry name" value="PUTATIVE (AFU_ORTHOLOGUE AFUA_4G08520)-RELATED"/>
    <property type="match status" value="1"/>
</dbReference>